<feature type="region of interest" description="Disordered" evidence="5">
    <location>
        <begin position="139"/>
        <end position="169"/>
    </location>
</feature>
<keyword evidence="4" id="KW-0539">Nucleus</keyword>
<accession>A0A1V6P3T5</accession>
<organism evidence="7 8">
    <name type="scientific">Penicillium polonicum</name>
    <dbReference type="NCBI Taxonomy" id="60169"/>
    <lineage>
        <taxon>Eukaryota</taxon>
        <taxon>Fungi</taxon>
        <taxon>Dikarya</taxon>
        <taxon>Ascomycota</taxon>
        <taxon>Pezizomycotina</taxon>
        <taxon>Eurotiomycetes</taxon>
        <taxon>Eurotiomycetidae</taxon>
        <taxon>Eurotiales</taxon>
        <taxon>Aspergillaceae</taxon>
        <taxon>Penicillium</taxon>
    </lineage>
</organism>
<dbReference type="OrthoDB" id="2328572at2759"/>
<dbReference type="Gene3D" id="4.10.240.10">
    <property type="entry name" value="Zn(2)-C6 fungal-type DNA-binding domain"/>
    <property type="match status" value="1"/>
</dbReference>
<name>A0A1V6P3T5_PENPO</name>
<protein>
    <recommendedName>
        <fullName evidence="6">Retrotransposon gag domain-containing protein</fullName>
    </recommendedName>
</protein>
<evidence type="ECO:0000313" key="8">
    <source>
        <dbReference type="Proteomes" id="UP000191408"/>
    </source>
</evidence>
<evidence type="ECO:0000256" key="4">
    <source>
        <dbReference type="ARBA" id="ARBA00023242"/>
    </source>
</evidence>
<keyword evidence="3" id="KW-0804">Transcription</keyword>
<feature type="domain" description="Retrotransposon gag" evidence="6">
    <location>
        <begin position="406"/>
        <end position="479"/>
    </location>
</feature>
<dbReference type="InterPro" id="IPR001138">
    <property type="entry name" value="Zn2Cys6_DnaBD"/>
</dbReference>
<evidence type="ECO:0000256" key="5">
    <source>
        <dbReference type="SAM" id="MobiDB-lite"/>
    </source>
</evidence>
<feature type="region of interest" description="Disordered" evidence="5">
    <location>
        <begin position="513"/>
        <end position="535"/>
    </location>
</feature>
<feature type="compositionally biased region" description="Low complexity" evidence="5">
    <location>
        <begin position="513"/>
        <end position="528"/>
    </location>
</feature>
<feature type="region of interest" description="Disordered" evidence="5">
    <location>
        <begin position="341"/>
        <end position="360"/>
    </location>
</feature>
<dbReference type="EMBL" id="MDYM01000001">
    <property type="protein sequence ID" value="OQD71624.1"/>
    <property type="molecule type" value="Genomic_DNA"/>
</dbReference>
<comment type="caution">
    <text evidence="7">The sequence shown here is derived from an EMBL/GenBank/DDBJ whole genome shotgun (WGS) entry which is preliminary data.</text>
</comment>
<dbReference type="AlphaFoldDB" id="A0A1V6P3T5"/>
<keyword evidence="1" id="KW-0805">Transcription regulation</keyword>
<dbReference type="STRING" id="60169.A0A1V6P3T5"/>
<evidence type="ECO:0000313" key="7">
    <source>
        <dbReference type="EMBL" id="OQD71624.1"/>
    </source>
</evidence>
<gene>
    <name evidence="7" type="ORF">PENPOL_c001G06327</name>
</gene>
<proteinExistence type="predicted"/>
<reference evidence="8" key="1">
    <citation type="journal article" date="2017" name="Nat. Microbiol.">
        <title>Global analysis of biosynthetic gene clusters reveals vast potential of secondary metabolite production in Penicillium species.</title>
        <authorList>
            <person name="Nielsen J.C."/>
            <person name="Grijseels S."/>
            <person name="Prigent S."/>
            <person name="Ji B."/>
            <person name="Dainat J."/>
            <person name="Nielsen K.F."/>
            <person name="Frisvad J.C."/>
            <person name="Workman M."/>
            <person name="Nielsen J."/>
        </authorList>
    </citation>
    <scope>NUCLEOTIDE SEQUENCE [LARGE SCALE GENOMIC DNA]</scope>
    <source>
        <strain evidence="8">IBT 4502</strain>
    </source>
</reference>
<evidence type="ECO:0000259" key="6">
    <source>
        <dbReference type="Pfam" id="PF03732"/>
    </source>
</evidence>
<sequence>MSLMRSTCDRCYAAKTRCTKDASSNQCHKCLRSGAVCNYSPRGHAGRPLGRGTGQSSSSSQRPTPAMSIDEPFITQPPSAAYSLDLFSNLHSDENTAAYLWDYQSLLDGYGQPYLPIDEAIHSGTITASTTSSDAAADLFSPLGGSAHRSGSDTHHDVNSSSEAPSTATSLKNESLHRQLIVIHTKLITLSESLAVSFSMTGDIEVIYKLSAEMTEILQRLKENGPCYPPMPVAKCQGMTSLLILGCYSYLLEAYEFTMEKLRHELQDTGSPTAILQQQQQQAASPEEAPQINIGGIRLQVSRKSAAEIHLQLVSQTAQNLRESLGQFVKHTAAPRCSMDLDTVDESPATDRTGSRARETGRGDTIDILTKMAQREMRRREDGIFQKQGECAVRFYERDISAARDSGIHDYNTILDQLRRVYDNPNKTQEAEDRLLSIKQVPDDTLAAYIAKFERVLYEAKGQDWPDVTKISTFRKGLQSSLRTRLSQQLNLPRTYPEFIKIIQQLAGYSFASSTPSSSSNNHSSSNNGKMDLSANAIQPRYRDLELEAMETGNTYDYDFDTSKATLRDLRD</sequence>
<dbReference type="Proteomes" id="UP000191408">
    <property type="component" value="Unassembled WGS sequence"/>
</dbReference>
<evidence type="ECO:0000256" key="2">
    <source>
        <dbReference type="ARBA" id="ARBA00023125"/>
    </source>
</evidence>
<evidence type="ECO:0000256" key="1">
    <source>
        <dbReference type="ARBA" id="ARBA00023015"/>
    </source>
</evidence>
<dbReference type="CDD" id="cd00067">
    <property type="entry name" value="GAL4"/>
    <property type="match status" value="1"/>
</dbReference>
<dbReference type="GO" id="GO:0008270">
    <property type="term" value="F:zinc ion binding"/>
    <property type="evidence" value="ECO:0007669"/>
    <property type="project" value="InterPro"/>
</dbReference>
<dbReference type="GO" id="GO:0000981">
    <property type="term" value="F:DNA-binding transcription factor activity, RNA polymerase II-specific"/>
    <property type="evidence" value="ECO:0007669"/>
    <property type="project" value="InterPro"/>
</dbReference>
<feature type="compositionally biased region" description="Low complexity" evidence="5">
    <location>
        <begin position="54"/>
        <end position="65"/>
    </location>
</feature>
<dbReference type="SUPFAM" id="SSF57701">
    <property type="entry name" value="Zn2/Cys6 DNA-binding domain"/>
    <property type="match status" value="1"/>
</dbReference>
<dbReference type="InterPro" id="IPR036864">
    <property type="entry name" value="Zn2-C6_fun-type_DNA-bd_sf"/>
</dbReference>
<feature type="region of interest" description="Disordered" evidence="5">
    <location>
        <begin position="45"/>
        <end position="71"/>
    </location>
</feature>
<dbReference type="GO" id="GO:0003677">
    <property type="term" value="F:DNA binding"/>
    <property type="evidence" value="ECO:0007669"/>
    <property type="project" value="UniProtKB-KW"/>
</dbReference>
<dbReference type="InterPro" id="IPR005162">
    <property type="entry name" value="Retrotrans_gag_dom"/>
</dbReference>
<keyword evidence="8" id="KW-1185">Reference proteome</keyword>
<keyword evidence="2" id="KW-0238">DNA-binding</keyword>
<dbReference type="Pfam" id="PF03732">
    <property type="entry name" value="Retrotrans_gag"/>
    <property type="match status" value="1"/>
</dbReference>
<evidence type="ECO:0000256" key="3">
    <source>
        <dbReference type="ARBA" id="ARBA00023163"/>
    </source>
</evidence>
<feature type="compositionally biased region" description="Polar residues" evidence="5">
    <location>
        <begin position="159"/>
        <end position="169"/>
    </location>
</feature>